<name>R7WAL0_AEGTA</name>
<accession>R7WAL0</accession>
<reference evidence="2" key="1">
    <citation type="submission" date="2015-06" db="UniProtKB">
        <authorList>
            <consortium name="EnsemblPlants"/>
        </authorList>
    </citation>
    <scope>IDENTIFICATION</scope>
</reference>
<evidence type="ECO:0000313" key="2">
    <source>
        <dbReference type="EnsemblPlants" id="EMT19241"/>
    </source>
</evidence>
<protein>
    <submittedName>
        <fullName evidence="2">Uncharacterized protein</fullName>
    </submittedName>
</protein>
<feature type="compositionally biased region" description="Polar residues" evidence="1">
    <location>
        <begin position="188"/>
        <end position="210"/>
    </location>
</feature>
<dbReference type="ExpressionAtlas" id="R7WAL0">
    <property type="expression patterns" value="baseline"/>
</dbReference>
<evidence type="ECO:0000256" key="1">
    <source>
        <dbReference type="SAM" id="MobiDB-lite"/>
    </source>
</evidence>
<feature type="region of interest" description="Disordered" evidence="1">
    <location>
        <begin position="181"/>
        <end position="230"/>
    </location>
</feature>
<proteinExistence type="predicted"/>
<organism evidence="2">
    <name type="scientific">Aegilops tauschii</name>
    <name type="common">Tausch's goatgrass</name>
    <name type="synonym">Aegilops squarrosa</name>
    <dbReference type="NCBI Taxonomy" id="37682"/>
    <lineage>
        <taxon>Eukaryota</taxon>
        <taxon>Viridiplantae</taxon>
        <taxon>Streptophyta</taxon>
        <taxon>Embryophyta</taxon>
        <taxon>Tracheophyta</taxon>
        <taxon>Spermatophyta</taxon>
        <taxon>Magnoliopsida</taxon>
        <taxon>Liliopsida</taxon>
        <taxon>Poales</taxon>
        <taxon>Poaceae</taxon>
        <taxon>BOP clade</taxon>
        <taxon>Pooideae</taxon>
        <taxon>Triticodae</taxon>
        <taxon>Triticeae</taxon>
        <taxon>Triticinae</taxon>
        <taxon>Aegilops</taxon>
    </lineage>
</organism>
<dbReference type="AlphaFoldDB" id="R7WAL0"/>
<dbReference type="EnsemblPlants" id="EMT19241">
    <property type="protein sequence ID" value="EMT19241"/>
    <property type="gene ID" value="F775_16843"/>
</dbReference>
<sequence>MEGWCYHWKSWRNYTAYPTSVRGKDPSNKGHVQPRSQTRLVDLSGTPDQISRDEQLISDVLAEADAGSFGTISNRKYNAPQPSAEQSQMQLANNKVIPLHLPPGDTSTERTLYIHAAMLCVVSLMKILEIFEQSQLNTGKSILPLGESCQKSNRATTLPVLGQPGSSPPVTGYDYYNQEQQPQQQQYATGTTAPPDASSYNYSQSATHASQGYGDSMYSQQSGRQQAYDYSGYQTQGLSYSQQPGYD</sequence>